<evidence type="ECO:0000313" key="1">
    <source>
        <dbReference type="EnsemblMetazoa" id="MESCA011148-PA"/>
    </source>
</evidence>
<reference evidence="2" key="1">
    <citation type="submission" date="2013-02" db="EMBL/GenBank/DDBJ databases">
        <authorList>
            <person name="Hughes D."/>
        </authorList>
    </citation>
    <scope>NUCLEOTIDE SEQUENCE</scope>
    <source>
        <strain>Durham</strain>
        <strain evidence="2">NC isolate 2 -- Noor lab</strain>
    </source>
</reference>
<name>T1H4D9_MEGSC</name>
<keyword evidence="2" id="KW-1185">Reference proteome</keyword>
<proteinExistence type="predicted"/>
<sequence>MQLLEVEFKIEVASTMSKSIRDDADFHRRLIKISRRRPLLNTISVGKISRRLIVSSLLGERRPEQILKVWLSGVDIVVDFGLKR</sequence>
<reference evidence="1" key="2">
    <citation type="submission" date="2015-06" db="UniProtKB">
        <authorList>
            <consortium name="EnsemblMetazoa"/>
        </authorList>
    </citation>
    <scope>IDENTIFICATION</scope>
</reference>
<evidence type="ECO:0000313" key="2">
    <source>
        <dbReference type="Proteomes" id="UP000015102"/>
    </source>
</evidence>
<organism evidence="1 2">
    <name type="scientific">Megaselia scalaris</name>
    <name type="common">Humpbacked fly</name>
    <name type="synonym">Phora scalaris</name>
    <dbReference type="NCBI Taxonomy" id="36166"/>
    <lineage>
        <taxon>Eukaryota</taxon>
        <taxon>Metazoa</taxon>
        <taxon>Ecdysozoa</taxon>
        <taxon>Arthropoda</taxon>
        <taxon>Hexapoda</taxon>
        <taxon>Insecta</taxon>
        <taxon>Pterygota</taxon>
        <taxon>Neoptera</taxon>
        <taxon>Endopterygota</taxon>
        <taxon>Diptera</taxon>
        <taxon>Brachycera</taxon>
        <taxon>Muscomorpha</taxon>
        <taxon>Platypezoidea</taxon>
        <taxon>Phoridae</taxon>
        <taxon>Megaseliini</taxon>
        <taxon>Megaselia</taxon>
    </lineage>
</organism>
<dbReference type="HOGENOM" id="CLU_2530029_0_0_1"/>
<dbReference type="Proteomes" id="UP000015102">
    <property type="component" value="Unassembled WGS sequence"/>
</dbReference>
<dbReference type="EMBL" id="CAQQ02385689">
    <property type="status" value="NOT_ANNOTATED_CDS"/>
    <property type="molecule type" value="Genomic_DNA"/>
</dbReference>
<dbReference type="AlphaFoldDB" id="T1H4D9"/>
<dbReference type="EMBL" id="CAQQ02385688">
    <property type="status" value="NOT_ANNOTATED_CDS"/>
    <property type="molecule type" value="Genomic_DNA"/>
</dbReference>
<accession>T1H4D9</accession>
<protein>
    <submittedName>
        <fullName evidence="1">Uncharacterized protein</fullName>
    </submittedName>
</protein>
<dbReference type="EnsemblMetazoa" id="MESCA011148-RA">
    <property type="protein sequence ID" value="MESCA011148-PA"/>
    <property type="gene ID" value="MESCA011148"/>
</dbReference>